<keyword evidence="2" id="KW-1185">Reference proteome</keyword>
<reference evidence="2" key="1">
    <citation type="journal article" date="2012" name="J. Bacteriol.">
        <title>Genome sequence of the haloalkaliphilic methanotrophic bacterium Methylomicrobium alcaliphilum 20Z.</title>
        <authorList>
            <person name="Vuilleumier S."/>
            <person name="Khmelenina V.N."/>
            <person name="Bringel F."/>
            <person name="Reshetnikov A.S."/>
            <person name="Lajus A."/>
            <person name="Mangenot S."/>
            <person name="Rouy Z."/>
            <person name="Op den Camp H.J."/>
            <person name="Jetten M.S."/>
            <person name="Dispirito A.A."/>
            <person name="Dunfield P."/>
            <person name="Klotz M.G."/>
            <person name="Semrau J.D."/>
            <person name="Stein L.Y."/>
            <person name="Barbe V."/>
            <person name="Medigue C."/>
            <person name="Trotsenko Y.A."/>
            <person name="Kalyuzhnaya M.G."/>
        </authorList>
    </citation>
    <scope>NUCLEOTIDE SEQUENCE [LARGE SCALE GENOMIC DNA]</scope>
    <source>
        <strain evidence="2">DSM 19304 / NCIMB 14124 / VKM B-2133 / 20Z</strain>
    </source>
</reference>
<accession>G4SYQ0</accession>
<name>G4SYQ0_META2</name>
<dbReference type="Proteomes" id="UP000008315">
    <property type="component" value="Chromosome"/>
</dbReference>
<sequence length="50" mass="5504">MNGFTAALNSVARMERSVIREVRSHANPVFRYAAYGLHVLIATWGKADVG</sequence>
<dbReference type="HOGENOM" id="CLU_3119632_0_0_6"/>
<dbReference type="KEGG" id="mah:MEALZ_1548"/>
<proteinExistence type="predicted"/>
<dbReference type="EMBL" id="FO082060">
    <property type="protein sequence ID" value="CCE23236.1"/>
    <property type="molecule type" value="Genomic_DNA"/>
</dbReference>
<protein>
    <submittedName>
        <fullName evidence="1">Uncharacterized protein</fullName>
    </submittedName>
</protein>
<dbReference type="AlphaFoldDB" id="G4SYQ0"/>
<organism evidence="1 2">
    <name type="scientific">Methylotuvimicrobium alcaliphilum (strain DSM 19304 / NCIMB 14124 / VKM B-2133 / 20Z)</name>
    <name type="common">Methylomicrobium alcaliphilum</name>
    <dbReference type="NCBI Taxonomy" id="1091494"/>
    <lineage>
        <taxon>Bacteria</taxon>
        <taxon>Pseudomonadati</taxon>
        <taxon>Pseudomonadota</taxon>
        <taxon>Gammaproteobacteria</taxon>
        <taxon>Methylococcales</taxon>
        <taxon>Methylococcaceae</taxon>
        <taxon>Methylotuvimicrobium</taxon>
    </lineage>
</organism>
<gene>
    <name evidence="1" type="ordered locus">MEALZ_1548</name>
</gene>
<evidence type="ECO:0000313" key="2">
    <source>
        <dbReference type="Proteomes" id="UP000008315"/>
    </source>
</evidence>
<evidence type="ECO:0000313" key="1">
    <source>
        <dbReference type="EMBL" id="CCE23236.1"/>
    </source>
</evidence>